<dbReference type="SUPFAM" id="SSF50494">
    <property type="entry name" value="Trypsin-like serine proteases"/>
    <property type="match status" value="1"/>
</dbReference>
<evidence type="ECO:0000313" key="5">
    <source>
        <dbReference type="Proteomes" id="UP000651156"/>
    </source>
</evidence>
<keyword evidence="5" id="KW-1185">Reference proteome</keyword>
<evidence type="ECO:0000256" key="1">
    <source>
        <dbReference type="ARBA" id="ARBA00022729"/>
    </source>
</evidence>
<evidence type="ECO:0008006" key="6">
    <source>
        <dbReference type="Google" id="ProtNLM"/>
    </source>
</evidence>
<dbReference type="InterPro" id="IPR043504">
    <property type="entry name" value="Peptidase_S1_PA_chymotrypsin"/>
</dbReference>
<feature type="chain" id="PRO_5046579858" description="V8-like Glu-specific endopeptidase" evidence="3">
    <location>
        <begin position="28"/>
        <end position="359"/>
    </location>
</feature>
<organism evidence="4 5">
    <name type="scientific">Gloeocapsopsis crepidinum LEGE 06123</name>
    <dbReference type="NCBI Taxonomy" id="588587"/>
    <lineage>
        <taxon>Bacteria</taxon>
        <taxon>Bacillati</taxon>
        <taxon>Cyanobacteriota</taxon>
        <taxon>Cyanophyceae</taxon>
        <taxon>Oscillatoriophycideae</taxon>
        <taxon>Chroococcales</taxon>
        <taxon>Chroococcaceae</taxon>
        <taxon>Gloeocapsopsis</taxon>
    </lineage>
</organism>
<accession>A0ABR9UP36</accession>
<dbReference type="PANTHER" id="PTHR15462">
    <property type="entry name" value="SERINE PROTEASE"/>
    <property type="match status" value="1"/>
</dbReference>
<dbReference type="Gene3D" id="2.40.10.10">
    <property type="entry name" value="Trypsin-like serine proteases"/>
    <property type="match status" value="2"/>
</dbReference>
<evidence type="ECO:0000313" key="4">
    <source>
        <dbReference type="EMBL" id="MBE9189128.1"/>
    </source>
</evidence>
<evidence type="ECO:0000256" key="3">
    <source>
        <dbReference type="SAM" id="SignalP"/>
    </source>
</evidence>
<dbReference type="EMBL" id="JADEWN010000003">
    <property type="protein sequence ID" value="MBE9189128.1"/>
    <property type="molecule type" value="Genomic_DNA"/>
</dbReference>
<dbReference type="PANTHER" id="PTHR15462:SF19">
    <property type="entry name" value="PEPTIDASE S1 DOMAIN-CONTAINING PROTEIN"/>
    <property type="match status" value="1"/>
</dbReference>
<dbReference type="RefSeq" id="WP_193930258.1">
    <property type="nucleotide sequence ID" value="NZ_CAWPMZ010000072.1"/>
</dbReference>
<sequence length="359" mass="38870">MIRILYTSFAFTSTITSLFLTTFTPLAATAQSNGNVGINIPIAQADKATTYWTPQRMREAKPVNINRTTLPQPTSQVERSPSGSPVSAPSGGPSSSQLEMLSEQLSNNSLISSVPFAASYPFTYSRSFVNLNRYTQYPEATIGKVFFTENGVDKVCSASAVNSTNKRLIWTAGHCVSNGKGRFHTNVTFVPAYKPGTAVPAPYGTWSSCGLYARSGWHNNSNFAQDLGAIQACDKGNRRLHNVVGFLGFLANAPRNQFWHAFGYPANPPFDGRRMVVCAAPYAVNDSGNPNPIGIGCDMTGGASGGPWLVKYSPNRFGAINQINGLNSYKYNHQPGAMYSPYFGSSFLSLRNYAIQRGS</sequence>
<gene>
    <name evidence="4" type="ORF">IQ230_01845</name>
</gene>
<protein>
    <recommendedName>
        <fullName evidence="6">V8-like Glu-specific endopeptidase</fullName>
    </recommendedName>
</protein>
<proteinExistence type="predicted"/>
<feature type="signal peptide" evidence="3">
    <location>
        <begin position="1"/>
        <end position="27"/>
    </location>
</feature>
<reference evidence="4 5" key="1">
    <citation type="submission" date="2020-10" db="EMBL/GenBank/DDBJ databases">
        <authorList>
            <person name="Castelo-Branco R."/>
            <person name="Eusebio N."/>
            <person name="Adriana R."/>
            <person name="Vieira A."/>
            <person name="Brugerolle De Fraissinette N."/>
            <person name="Rezende De Castro R."/>
            <person name="Schneider M.P."/>
            <person name="Vasconcelos V."/>
            <person name="Leao P.N."/>
        </authorList>
    </citation>
    <scope>NUCLEOTIDE SEQUENCE [LARGE SCALE GENOMIC DNA]</scope>
    <source>
        <strain evidence="4 5">LEGE 06123</strain>
    </source>
</reference>
<comment type="caution">
    <text evidence="4">The sequence shown here is derived from an EMBL/GenBank/DDBJ whole genome shotgun (WGS) entry which is preliminary data.</text>
</comment>
<feature type="compositionally biased region" description="Polar residues" evidence="2">
    <location>
        <begin position="65"/>
        <end position="79"/>
    </location>
</feature>
<feature type="compositionally biased region" description="Low complexity" evidence="2">
    <location>
        <begin position="80"/>
        <end position="99"/>
    </location>
</feature>
<dbReference type="InterPro" id="IPR050966">
    <property type="entry name" value="Glutamyl_endopeptidase"/>
</dbReference>
<dbReference type="InterPro" id="IPR009003">
    <property type="entry name" value="Peptidase_S1_PA"/>
</dbReference>
<evidence type="ECO:0000256" key="2">
    <source>
        <dbReference type="SAM" id="MobiDB-lite"/>
    </source>
</evidence>
<keyword evidence="1 3" id="KW-0732">Signal</keyword>
<dbReference type="Proteomes" id="UP000651156">
    <property type="component" value="Unassembled WGS sequence"/>
</dbReference>
<name>A0ABR9UP36_9CHRO</name>
<feature type="region of interest" description="Disordered" evidence="2">
    <location>
        <begin position="57"/>
        <end position="99"/>
    </location>
</feature>